<dbReference type="InterPro" id="IPR036063">
    <property type="entry name" value="Smr_dom_sf"/>
</dbReference>
<dbReference type="EMBL" id="JAMYWD010000003">
    <property type="protein sequence ID" value="KAJ4975688.1"/>
    <property type="molecule type" value="Genomic_DNA"/>
</dbReference>
<evidence type="ECO:0000259" key="2">
    <source>
        <dbReference type="Pfam" id="PF08590"/>
    </source>
</evidence>
<dbReference type="OrthoDB" id="1928104at2759"/>
<keyword evidence="5" id="KW-1185">Reference proteome</keyword>
<feature type="compositionally biased region" description="Polar residues" evidence="1">
    <location>
        <begin position="270"/>
        <end position="282"/>
    </location>
</feature>
<dbReference type="PANTHER" id="PTHR47872:SF1">
    <property type="entry name" value="NUCLEAR RNA EXPORT FACTOR SDE5-RELATED"/>
    <property type="match status" value="1"/>
</dbReference>
<accession>A0A9Q0QXI9</accession>
<protein>
    <recommendedName>
        <fullName evidence="6">Nuclear RNA export factor SDE5</fullName>
    </recommendedName>
</protein>
<evidence type="ECO:0000313" key="4">
    <source>
        <dbReference type="EMBL" id="KAJ4975688.1"/>
    </source>
</evidence>
<feature type="domain" description="At5g58720/SDE5-like UBA-like" evidence="3">
    <location>
        <begin position="69"/>
        <end position="110"/>
    </location>
</feature>
<evidence type="ECO:0000313" key="5">
    <source>
        <dbReference type="Proteomes" id="UP001141806"/>
    </source>
</evidence>
<dbReference type="PANTHER" id="PTHR47872">
    <property type="entry name" value="NUCLEAR RNA EXPORT FACTOR SDE5-RELATED"/>
    <property type="match status" value="1"/>
</dbReference>
<dbReference type="Pfam" id="PF08590">
    <property type="entry name" value="DUF1771"/>
    <property type="match status" value="1"/>
</dbReference>
<evidence type="ECO:0000259" key="3">
    <source>
        <dbReference type="Pfam" id="PF24767"/>
    </source>
</evidence>
<evidence type="ECO:0008006" key="6">
    <source>
        <dbReference type="Google" id="ProtNLM"/>
    </source>
</evidence>
<comment type="caution">
    <text evidence="4">The sequence shown here is derived from an EMBL/GenBank/DDBJ whole genome shotgun (WGS) entry which is preliminary data.</text>
</comment>
<feature type="region of interest" description="Disordered" evidence="1">
    <location>
        <begin position="270"/>
        <end position="292"/>
    </location>
</feature>
<sequence>MVGTGSEWTSRGERGNYLSIEGKGKEESGTWESCLAVALLTNSLSETLVSTIKIFDMDMRSSCVLEHDGERQDLECLYDAFGSVISTMEIAKAYCKAGSNVDLAGEILYGLRGSSSSAPNLASNANLRDANSSEPLSDEIFDKSSYAAKKSKAAKPKKYSVSAGTVSSVIGKGYVKPKPVQVGSCEVKKPLTLDSKELPMDELWGEGVSSDFAAKDDAMRKDVEGFIFQMLESGFQLDMNMTQEVLGSCGYDMKKFTDDFPRAQSVLCQEKSQNAEPVQRNGTESHDQDKKRYDLQKEVLTKLFNVPERPEELPRSRPARTGRSRGAFGTVVFEPPRESPRKLPIVTMTSQEEKGDDENDSYQILRRATVEYRATMKEYYKAAFDALIKGNRSQAENLLKQGEFFNNKAREADEKSSQMIIEGSNETCDEMSLDLHDFDANEAKRLLKVQLSSVSGIPEIPYLKVIVESNAGEITKGARKRLKIRKFLKRESIKWTEEGNGKIILIRVDEIDPKRLSFAREPQEMTEDR</sequence>
<feature type="domain" description="DUF1771" evidence="2">
    <location>
        <begin position="362"/>
        <end position="423"/>
    </location>
</feature>
<dbReference type="Proteomes" id="UP001141806">
    <property type="component" value="Unassembled WGS sequence"/>
</dbReference>
<feature type="compositionally biased region" description="Basic and acidic residues" evidence="1">
    <location>
        <begin position="283"/>
        <end position="292"/>
    </location>
</feature>
<dbReference type="Pfam" id="PF24767">
    <property type="entry name" value="UBA_At5g58720"/>
    <property type="match status" value="1"/>
</dbReference>
<gene>
    <name evidence="4" type="ORF">NE237_000794</name>
</gene>
<organism evidence="4 5">
    <name type="scientific">Protea cynaroides</name>
    <dbReference type="NCBI Taxonomy" id="273540"/>
    <lineage>
        <taxon>Eukaryota</taxon>
        <taxon>Viridiplantae</taxon>
        <taxon>Streptophyta</taxon>
        <taxon>Embryophyta</taxon>
        <taxon>Tracheophyta</taxon>
        <taxon>Spermatophyta</taxon>
        <taxon>Magnoliopsida</taxon>
        <taxon>Proteales</taxon>
        <taxon>Proteaceae</taxon>
        <taxon>Protea</taxon>
    </lineage>
</organism>
<dbReference type="AlphaFoldDB" id="A0A9Q0QXI9"/>
<proteinExistence type="predicted"/>
<dbReference type="Gene3D" id="3.30.1370.110">
    <property type="match status" value="1"/>
</dbReference>
<dbReference type="InterPro" id="IPR013899">
    <property type="entry name" value="DUF1771"/>
</dbReference>
<name>A0A9Q0QXI9_9MAGN</name>
<dbReference type="InterPro" id="IPR056254">
    <property type="entry name" value="At5g58720/SDE5-like_UBA-like"/>
</dbReference>
<evidence type="ECO:0000256" key="1">
    <source>
        <dbReference type="SAM" id="MobiDB-lite"/>
    </source>
</evidence>
<reference evidence="4" key="1">
    <citation type="journal article" date="2023" name="Plant J.">
        <title>The genome of the king protea, Protea cynaroides.</title>
        <authorList>
            <person name="Chang J."/>
            <person name="Duong T.A."/>
            <person name="Schoeman C."/>
            <person name="Ma X."/>
            <person name="Roodt D."/>
            <person name="Barker N."/>
            <person name="Li Z."/>
            <person name="Van de Peer Y."/>
            <person name="Mizrachi E."/>
        </authorList>
    </citation>
    <scope>NUCLEOTIDE SEQUENCE</scope>
    <source>
        <tissue evidence="4">Young leaves</tissue>
    </source>
</reference>